<comment type="caution">
    <text evidence="2">The sequence shown here is derived from an EMBL/GenBank/DDBJ whole genome shotgun (WGS) entry which is preliminary data.</text>
</comment>
<dbReference type="Proteomes" id="UP000554482">
    <property type="component" value="Unassembled WGS sequence"/>
</dbReference>
<evidence type="ECO:0000313" key="3">
    <source>
        <dbReference type="Proteomes" id="UP000554482"/>
    </source>
</evidence>
<keyword evidence="3" id="KW-1185">Reference proteome</keyword>
<gene>
    <name evidence="2" type="ORF">FRX31_019190</name>
</gene>
<sequence>MSNQDDIDVDDSDGGVGVSDVGRVDNDVIGVDDVVVDDVAEASHVGDGFDEVEVNMAVLSMGLPKKPNVEKTKTVASASGKKRVEVKKKAPVGGKNFISLIPNQPYFNNVFGSRRIEPLEVALRKRKVADASKGVDAGQNKGINELRSPHSKVVLEKRLKEEEERRFAAMAIIGEGGETSLTVNNGEEVVESLGNDATDGRTPDENEVEHDHEHRVEE</sequence>
<evidence type="ECO:0000313" key="2">
    <source>
        <dbReference type="EMBL" id="KAF5191223.1"/>
    </source>
</evidence>
<proteinExistence type="predicted"/>
<feature type="compositionally biased region" description="Basic and acidic residues" evidence="1">
    <location>
        <begin position="198"/>
        <end position="218"/>
    </location>
</feature>
<feature type="region of interest" description="Disordered" evidence="1">
    <location>
        <begin position="178"/>
        <end position="218"/>
    </location>
</feature>
<organism evidence="2 3">
    <name type="scientific">Thalictrum thalictroides</name>
    <name type="common">Rue-anemone</name>
    <name type="synonym">Anemone thalictroides</name>
    <dbReference type="NCBI Taxonomy" id="46969"/>
    <lineage>
        <taxon>Eukaryota</taxon>
        <taxon>Viridiplantae</taxon>
        <taxon>Streptophyta</taxon>
        <taxon>Embryophyta</taxon>
        <taxon>Tracheophyta</taxon>
        <taxon>Spermatophyta</taxon>
        <taxon>Magnoliopsida</taxon>
        <taxon>Ranunculales</taxon>
        <taxon>Ranunculaceae</taxon>
        <taxon>Thalictroideae</taxon>
        <taxon>Thalictrum</taxon>
    </lineage>
</organism>
<reference evidence="2 3" key="1">
    <citation type="submission" date="2020-06" db="EMBL/GenBank/DDBJ databases">
        <title>Transcriptomic and genomic resources for Thalictrum thalictroides and T. hernandezii: Facilitating candidate gene discovery in an emerging model plant lineage.</title>
        <authorList>
            <person name="Arias T."/>
            <person name="Riano-Pachon D.M."/>
            <person name="Di Stilio V.S."/>
        </authorList>
    </citation>
    <scope>NUCLEOTIDE SEQUENCE [LARGE SCALE GENOMIC DNA]</scope>
    <source>
        <strain evidence="3">cv. WT478/WT964</strain>
        <tissue evidence="2">Leaves</tissue>
    </source>
</reference>
<name>A0A7J6W289_THATH</name>
<dbReference type="EMBL" id="JABWDY010023045">
    <property type="protein sequence ID" value="KAF5191223.1"/>
    <property type="molecule type" value="Genomic_DNA"/>
</dbReference>
<accession>A0A7J6W289</accession>
<protein>
    <submittedName>
        <fullName evidence="2">Uncharacterized protein</fullName>
    </submittedName>
</protein>
<dbReference type="AlphaFoldDB" id="A0A7J6W289"/>
<feature type="region of interest" description="Disordered" evidence="1">
    <location>
        <begin position="1"/>
        <end position="21"/>
    </location>
</feature>
<evidence type="ECO:0000256" key="1">
    <source>
        <dbReference type="SAM" id="MobiDB-lite"/>
    </source>
</evidence>
<feature type="compositionally biased region" description="Acidic residues" evidence="1">
    <location>
        <begin position="1"/>
        <end position="13"/>
    </location>
</feature>